<feature type="domain" description="Reverse transcriptase" evidence="2">
    <location>
        <begin position="86"/>
        <end position="331"/>
    </location>
</feature>
<dbReference type="EMBL" id="JAVFWL010000007">
    <property type="protein sequence ID" value="KAK6767195.1"/>
    <property type="molecule type" value="Genomic_DNA"/>
</dbReference>
<comment type="caution">
    <text evidence="3">The sequence shown here is derived from an EMBL/GenBank/DDBJ whole genome shotgun (WGS) entry which is preliminary data.</text>
</comment>
<name>A0ABR1EX11_NECAM</name>
<organism evidence="3 4">
    <name type="scientific">Necator americanus</name>
    <name type="common">Human hookworm</name>
    <dbReference type="NCBI Taxonomy" id="51031"/>
    <lineage>
        <taxon>Eukaryota</taxon>
        <taxon>Metazoa</taxon>
        <taxon>Ecdysozoa</taxon>
        <taxon>Nematoda</taxon>
        <taxon>Chromadorea</taxon>
        <taxon>Rhabditida</taxon>
        <taxon>Rhabditina</taxon>
        <taxon>Rhabditomorpha</taxon>
        <taxon>Strongyloidea</taxon>
        <taxon>Ancylostomatidae</taxon>
        <taxon>Bunostominae</taxon>
        <taxon>Necator</taxon>
    </lineage>
</organism>
<feature type="compositionally biased region" description="Basic and acidic residues" evidence="1">
    <location>
        <begin position="434"/>
        <end position="447"/>
    </location>
</feature>
<keyword evidence="4" id="KW-1185">Reference proteome</keyword>
<reference evidence="3 4" key="1">
    <citation type="submission" date="2023-08" db="EMBL/GenBank/DDBJ databases">
        <title>A Necator americanus chromosomal reference genome.</title>
        <authorList>
            <person name="Ilik V."/>
            <person name="Petrzelkova K.J."/>
            <person name="Pardy F."/>
            <person name="Fuh T."/>
            <person name="Niatou-Singa F.S."/>
            <person name="Gouil Q."/>
            <person name="Baker L."/>
            <person name="Ritchie M.E."/>
            <person name="Jex A.R."/>
            <person name="Gazzola D."/>
            <person name="Li H."/>
            <person name="Toshio Fujiwara R."/>
            <person name="Zhan B."/>
            <person name="Aroian R.V."/>
            <person name="Pafco B."/>
            <person name="Schwarz E.M."/>
        </authorList>
    </citation>
    <scope>NUCLEOTIDE SEQUENCE [LARGE SCALE GENOMIC DNA]</scope>
    <source>
        <strain evidence="3 4">Aroian</strain>
        <tissue evidence="3">Whole animal</tissue>
    </source>
</reference>
<evidence type="ECO:0000256" key="1">
    <source>
        <dbReference type="SAM" id="MobiDB-lite"/>
    </source>
</evidence>
<dbReference type="PROSITE" id="PS50878">
    <property type="entry name" value="RT_POL"/>
    <property type="match status" value="1"/>
</dbReference>
<sequence length="621" mass="71091">MDNIDEEYDRTVEHLHDCAKKAESSKTTKRRLSLETLKLIRQRGAARAAGNQELTSVLARLCREAIKEDLKEKRAEVLTEAAEAGKSIRYARRDFASSKTRMTALRNPEGTTIASRRGMEIEKVLHEGQPCEQAGFRKGFSTIDHIHTASKLIEVSREYKMPFCLTFIDLKKAFDSVETEAVVEALDNQGVPTQYMKVLRELYSNFTTGISPFYKNIIIDVKRGFRQGDTFSPRIITATLKNAMRKLEWHDIGVKVDGGQLHHLRFDDIVLITPSISQAERMLTEFDETCGCIGLQLNLQKKMFMRNGWVSDAPFTNISECTSYVYLGRELNLMNDVTPELDRRRRAPWGAYKSIEDVVKKTRNTRLRDHLFNTTVLLALTYASETWAFRKQEENAVSVIERAIERGMLGVSRFTQVRDGFEVLSYVSDRRLETPSHLPRKEDRRSDGQISSRSPSKKSMMLFVSHAKGGTTGLLWHAIGTNGRLNGARSTSSKINGDQGDQDDQSFRGFSRRSRDFRGVRVIYPGQPAIGAAHAECPVQKGEKITATLWLRPRDQELFYAHPQQENLFAYDIEKLISPNMNFFWKSPFYDFYAYQQYMIAALQQQLQEEEAAKKRKNPFL</sequence>
<evidence type="ECO:0000313" key="3">
    <source>
        <dbReference type="EMBL" id="KAK6767195.1"/>
    </source>
</evidence>
<dbReference type="InterPro" id="IPR000477">
    <property type="entry name" value="RT_dom"/>
</dbReference>
<dbReference type="PANTHER" id="PTHR47027">
    <property type="entry name" value="REVERSE TRANSCRIPTASE DOMAIN-CONTAINING PROTEIN"/>
    <property type="match status" value="1"/>
</dbReference>
<evidence type="ECO:0000313" key="4">
    <source>
        <dbReference type="Proteomes" id="UP001303046"/>
    </source>
</evidence>
<evidence type="ECO:0000259" key="2">
    <source>
        <dbReference type="PROSITE" id="PS50878"/>
    </source>
</evidence>
<feature type="region of interest" description="Disordered" evidence="1">
    <location>
        <begin position="434"/>
        <end position="455"/>
    </location>
</feature>
<proteinExistence type="predicted"/>
<dbReference type="PANTHER" id="PTHR47027:SF20">
    <property type="entry name" value="REVERSE TRANSCRIPTASE-LIKE PROTEIN WITH RNA-DIRECTED DNA POLYMERASE DOMAIN"/>
    <property type="match status" value="1"/>
</dbReference>
<protein>
    <recommendedName>
        <fullName evidence="2">Reverse transcriptase domain-containing protein</fullName>
    </recommendedName>
</protein>
<accession>A0ABR1EX11</accession>
<dbReference type="Proteomes" id="UP001303046">
    <property type="component" value="Unassembled WGS sequence"/>
</dbReference>
<feature type="region of interest" description="Disordered" evidence="1">
    <location>
        <begin position="487"/>
        <end position="509"/>
    </location>
</feature>
<dbReference type="CDD" id="cd01650">
    <property type="entry name" value="RT_nLTR_like"/>
    <property type="match status" value="1"/>
</dbReference>
<dbReference type="Pfam" id="PF00078">
    <property type="entry name" value="RVT_1"/>
    <property type="match status" value="1"/>
</dbReference>
<gene>
    <name evidence="3" type="primary">Necator_2022.05.29.01.07.g11</name>
    <name evidence="3" type="ORF">RB195_026460</name>
</gene>